<gene>
    <name evidence="2" type="ORF">QUF54_00830</name>
</gene>
<accession>A0ABT7VQD9</accession>
<dbReference type="PANTHER" id="PTHR33408:SF2">
    <property type="entry name" value="TRANSPOSASE DDE DOMAIN-CONTAINING PROTEIN"/>
    <property type="match status" value="1"/>
</dbReference>
<dbReference type="Proteomes" id="UP001171945">
    <property type="component" value="Unassembled WGS sequence"/>
</dbReference>
<keyword evidence="3" id="KW-1185">Reference proteome</keyword>
<dbReference type="PANTHER" id="PTHR33408">
    <property type="entry name" value="TRANSPOSASE"/>
    <property type="match status" value="1"/>
</dbReference>
<reference evidence="2" key="1">
    <citation type="submission" date="2023-06" db="EMBL/GenBank/DDBJ databases">
        <title>Uncultivated large filamentous bacteria from sulfidic sediments reveal new species and different genomic features in energy metabolism and defense.</title>
        <authorList>
            <person name="Fonseca A."/>
        </authorList>
    </citation>
    <scope>NUCLEOTIDE SEQUENCE</scope>
    <source>
        <strain evidence="2">HSG4</strain>
    </source>
</reference>
<dbReference type="Pfam" id="PF13751">
    <property type="entry name" value="DDE_Tnp_1_6"/>
    <property type="match status" value="1"/>
</dbReference>
<dbReference type="InterPro" id="IPR025668">
    <property type="entry name" value="Tnp_DDE_dom"/>
</dbReference>
<evidence type="ECO:0000313" key="3">
    <source>
        <dbReference type="Proteomes" id="UP001171945"/>
    </source>
</evidence>
<organism evidence="2 3">
    <name type="scientific">Candidatus Marithioploca araucensis</name>
    <dbReference type="NCBI Taxonomy" id="70273"/>
    <lineage>
        <taxon>Bacteria</taxon>
        <taxon>Pseudomonadati</taxon>
        <taxon>Pseudomonadota</taxon>
        <taxon>Gammaproteobacteria</taxon>
        <taxon>Thiotrichales</taxon>
        <taxon>Thiotrichaceae</taxon>
        <taxon>Candidatus Marithioploca</taxon>
    </lineage>
</organism>
<evidence type="ECO:0000313" key="2">
    <source>
        <dbReference type="EMBL" id="MDM8561879.1"/>
    </source>
</evidence>
<proteinExistence type="predicted"/>
<evidence type="ECO:0000259" key="1">
    <source>
        <dbReference type="Pfam" id="PF13751"/>
    </source>
</evidence>
<name>A0ABT7VQD9_9GAMM</name>
<protein>
    <submittedName>
        <fullName evidence="2">Transposase</fullName>
    </submittedName>
</protein>
<sequence length="268" mass="30466">MNLESFADKDARIMGKKGHFYYNYNPQIRVDSNNQIIVGQHVSQNANDKQEVKAGLESIKENTGKRPDKMTLDNGYQSGKNLDALEQSQIESYVPTNRNDKKPNESLEESNRSLVKADFIYNEEHDYFRCPGEQCLELKTKDKNGKCVYQGEANICVGCQYHARCCQSKKGAARTINTDSHEGLRQKMRERMEREDSKEIYKQRKVIVEQVFGQIKNGGFRGFSVRGFSKVTGEFSLVCAAHNMKKMVKAIMTGAVRPMFGQIAPQKA</sequence>
<comment type="caution">
    <text evidence="2">The sequence shown here is derived from an EMBL/GenBank/DDBJ whole genome shotgun (WGS) entry which is preliminary data.</text>
</comment>
<feature type="domain" description="Transposase DDE" evidence="1">
    <location>
        <begin position="130"/>
        <end position="248"/>
    </location>
</feature>
<dbReference type="EMBL" id="JAUCGM010000016">
    <property type="protein sequence ID" value="MDM8561879.1"/>
    <property type="molecule type" value="Genomic_DNA"/>
</dbReference>